<feature type="domain" description="VOC" evidence="1">
    <location>
        <begin position="44"/>
        <end position="160"/>
    </location>
</feature>
<dbReference type="PROSITE" id="PS51819">
    <property type="entry name" value="VOC"/>
    <property type="match status" value="2"/>
</dbReference>
<dbReference type="Proteomes" id="UP000440096">
    <property type="component" value="Unassembled WGS sequence"/>
</dbReference>
<dbReference type="OrthoDB" id="6909416at2"/>
<reference evidence="2 3" key="1">
    <citation type="submission" date="2019-11" db="EMBL/GenBank/DDBJ databases">
        <title>Draft genome of Amycolatopsis RM579.</title>
        <authorList>
            <person name="Duangmal K."/>
            <person name="Mingma R."/>
        </authorList>
    </citation>
    <scope>NUCLEOTIDE SEQUENCE [LARGE SCALE GENOMIC DNA]</scope>
    <source>
        <strain evidence="2 3">RM579</strain>
    </source>
</reference>
<accession>A0A6N7Z5B0</accession>
<gene>
    <name evidence="2" type="ORF">GKO32_17040</name>
</gene>
<evidence type="ECO:0000313" key="3">
    <source>
        <dbReference type="Proteomes" id="UP000440096"/>
    </source>
</evidence>
<dbReference type="Pfam" id="PF00903">
    <property type="entry name" value="Glyoxalase"/>
    <property type="match status" value="1"/>
</dbReference>
<dbReference type="EMBL" id="WMBA01000024">
    <property type="protein sequence ID" value="MTD55670.1"/>
    <property type="molecule type" value="Genomic_DNA"/>
</dbReference>
<comment type="caution">
    <text evidence="2">The sequence shown here is derived from an EMBL/GenBank/DDBJ whole genome shotgun (WGS) entry which is preliminary data.</text>
</comment>
<dbReference type="InterPro" id="IPR029068">
    <property type="entry name" value="Glyas_Bleomycin-R_OHBP_Dase"/>
</dbReference>
<sequence>MAGYNSRRIDRWTFRGPERLRETRRRRPQGWSRRKDAQMGYIKGLGYIGIGAEDIDAWREFGTTVLGLQIGDASEAEDTLYLRMDSRTYRLAVHPGANGEVRYFGYEIGSHQDLAAFADLLRQRGIDLVEESPDVCAVRRVAAMRSTTDPMGNRIEFFVGHEESTAPFVSPTGASFVIGDMGIGHAFMTCTDIDEFRHFYLDQLGFKLSDTVSLVPGNATYFLHCNPRHHTLASVAVPGAPPMLHHIMFQVDSLDTVGYAQDNGSAALDLTIGRHTNDHMVSCFFKSPSGVCIEYGIDGRRIDDDDAWVVSHYTAASSWGHARPAATA</sequence>
<organism evidence="2 3">
    <name type="scientific">Amycolatopsis pithecellobii</name>
    <dbReference type="NCBI Taxonomy" id="664692"/>
    <lineage>
        <taxon>Bacteria</taxon>
        <taxon>Bacillati</taxon>
        <taxon>Actinomycetota</taxon>
        <taxon>Actinomycetes</taxon>
        <taxon>Pseudonocardiales</taxon>
        <taxon>Pseudonocardiaceae</taxon>
        <taxon>Amycolatopsis</taxon>
    </lineage>
</organism>
<protein>
    <submittedName>
        <fullName evidence="2">Glyoxalase</fullName>
    </submittedName>
</protein>
<dbReference type="InterPro" id="IPR004360">
    <property type="entry name" value="Glyas_Fos-R_dOase_dom"/>
</dbReference>
<name>A0A6N7Z5B0_9PSEU</name>
<dbReference type="InterPro" id="IPR037523">
    <property type="entry name" value="VOC_core"/>
</dbReference>
<dbReference type="Pfam" id="PF22632">
    <property type="entry name" value="BphC_D1"/>
    <property type="match status" value="1"/>
</dbReference>
<proteinExistence type="predicted"/>
<evidence type="ECO:0000313" key="2">
    <source>
        <dbReference type="EMBL" id="MTD55670.1"/>
    </source>
</evidence>
<dbReference type="AlphaFoldDB" id="A0A6N7Z5B0"/>
<keyword evidence="3" id="KW-1185">Reference proteome</keyword>
<evidence type="ECO:0000259" key="1">
    <source>
        <dbReference type="PROSITE" id="PS51819"/>
    </source>
</evidence>
<dbReference type="CDD" id="cd07252">
    <property type="entry name" value="BphC1-RGP6_N_like"/>
    <property type="match status" value="1"/>
</dbReference>
<feature type="domain" description="VOC" evidence="1">
    <location>
        <begin position="182"/>
        <end position="298"/>
    </location>
</feature>
<dbReference type="SUPFAM" id="SSF54593">
    <property type="entry name" value="Glyoxalase/Bleomycin resistance protein/Dihydroxybiphenyl dioxygenase"/>
    <property type="match status" value="1"/>
</dbReference>
<dbReference type="Gene3D" id="3.10.180.10">
    <property type="entry name" value="2,3-Dihydroxybiphenyl 1,2-Dioxygenase, domain 1"/>
    <property type="match status" value="2"/>
</dbReference>